<dbReference type="CDD" id="cd14797">
    <property type="entry name" value="DUF302"/>
    <property type="match status" value="1"/>
</dbReference>
<dbReference type="InterPro" id="IPR005180">
    <property type="entry name" value="DUF302"/>
</dbReference>
<accession>A5G310</accession>
<keyword evidence="3" id="KW-1185">Reference proteome</keyword>
<sequence length="129" mass="13796">MSYHLSKMVGLGFDAAVDATIAALQAEGFGVLTDIDVAATMQKKLGVAFRPYRILGACNPRMAHEALKLEDKVGTMLPCNVVVQQHDDGSVEVSAIDPVTSMQGIDNPELARLAGTVRDMLRSVVNRIA</sequence>
<evidence type="ECO:0000259" key="1">
    <source>
        <dbReference type="Pfam" id="PF03625"/>
    </source>
</evidence>
<dbReference type="KEGG" id="acr:Acry_3053"/>
<dbReference type="PANTHER" id="PTHR38342">
    <property type="entry name" value="SLR5037 PROTEIN"/>
    <property type="match status" value="1"/>
</dbReference>
<dbReference type="Pfam" id="PF03625">
    <property type="entry name" value="DUF302"/>
    <property type="match status" value="1"/>
</dbReference>
<dbReference type="RefSeq" id="WP_012040509.1">
    <property type="nucleotide sequence ID" value="NC_009484.1"/>
</dbReference>
<dbReference type="Proteomes" id="UP000000245">
    <property type="component" value="Chromosome"/>
</dbReference>
<dbReference type="SUPFAM" id="SSF103247">
    <property type="entry name" value="TT1751-like"/>
    <property type="match status" value="1"/>
</dbReference>
<evidence type="ECO:0000313" key="3">
    <source>
        <dbReference type="Proteomes" id="UP000000245"/>
    </source>
</evidence>
<gene>
    <name evidence="2" type="ordered locus">Acry_3053</name>
</gene>
<organism evidence="2 3">
    <name type="scientific">Acidiphilium cryptum (strain JF-5)</name>
    <dbReference type="NCBI Taxonomy" id="349163"/>
    <lineage>
        <taxon>Bacteria</taxon>
        <taxon>Pseudomonadati</taxon>
        <taxon>Pseudomonadota</taxon>
        <taxon>Alphaproteobacteria</taxon>
        <taxon>Acetobacterales</taxon>
        <taxon>Acidocellaceae</taxon>
        <taxon>Acidiphilium</taxon>
    </lineage>
</organism>
<reference evidence="2 3" key="1">
    <citation type="submission" date="2007-05" db="EMBL/GenBank/DDBJ databases">
        <title>Complete sequence of chromosome of Acidiphilium cryptum JF-5.</title>
        <authorList>
            <consortium name="US DOE Joint Genome Institute"/>
            <person name="Copeland A."/>
            <person name="Lucas S."/>
            <person name="Lapidus A."/>
            <person name="Barry K."/>
            <person name="Detter J.C."/>
            <person name="Glavina del Rio T."/>
            <person name="Hammon N."/>
            <person name="Israni S."/>
            <person name="Dalin E."/>
            <person name="Tice H."/>
            <person name="Pitluck S."/>
            <person name="Sims D."/>
            <person name="Brettin T."/>
            <person name="Bruce D."/>
            <person name="Han C."/>
            <person name="Schmutz J."/>
            <person name="Larimer F."/>
            <person name="Land M."/>
            <person name="Hauser L."/>
            <person name="Kyrpides N."/>
            <person name="Kim E."/>
            <person name="Magnuson T."/>
            <person name="Richardson P."/>
        </authorList>
    </citation>
    <scope>NUCLEOTIDE SEQUENCE [LARGE SCALE GENOMIC DNA]</scope>
    <source>
        <strain evidence="2 3">JF-5</strain>
    </source>
</reference>
<dbReference type="InterPro" id="IPR035923">
    <property type="entry name" value="TT1751-like_sf"/>
</dbReference>
<dbReference type="HOGENOM" id="CLU_126998_1_0_5"/>
<dbReference type="STRING" id="349163.Acry_3053"/>
<evidence type="ECO:0000313" key="2">
    <source>
        <dbReference type="EMBL" id="ABQ32242.1"/>
    </source>
</evidence>
<feature type="domain" description="DUF302" evidence="1">
    <location>
        <begin position="35"/>
        <end position="98"/>
    </location>
</feature>
<dbReference type="PANTHER" id="PTHR38342:SF1">
    <property type="entry name" value="SLR5037 PROTEIN"/>
    <property type="match status" value="1"/>
</dbReference>
<proteinExistence type="predicted"/>
<dbReference type="eggNOG" id="COG3439">
    <property type="taxonomic scope" value="Bacteria"/>
</dbReference>
<dbReference type="PIRSF" id="PIRSF021774">
    <property type="entry name" value="UCP021774"/>
    <property type="match status" value="1"/>
</dbReference>
<dbReference type="EMBL" id="CP000697">
    <property type="protein sequence ID" value="ABQ32242.1"/>
    <property type="molecule type" value="Genomic_DNA"/>
</dbReference>
<protein>
    <recommendedName>
        <fullName evidence="1">DUF302 domain-containing protein</fullName>
    </recommendedName>
</protein>
<dbReference type="AlphaFoldDB" id="A5G310"/>
<dbReference type="InterPro" id="IPR016796">
    <property type="entry name" value="UCP021774"/>
</dbReference>
<name>A5G310_ACICJ</name>
<dbReference type="Gene3D" id="3.30.310.70">
    <property type="entry name" value="TT1751-like domain"/>
    <property type="match status" value="1"/>
</dbReference>